<evidence type="ECO:0000256" key="7">
    <source>
        <dbReference type="SAM" id="Phobius"/>
    </source>
</evidence>
<evidence type="ECO:0000259" key="8">
    <source>
        <dbReference type="PROSITE" id="PS51201"/>
    </source>
</evidence>
<feature type="transmembrane region" description="Helical" evidence="7">
    <location>
        <begin position="45"/>
        <end position="65"/>
    </location>
</feature>
<dbReference type="GO" id="GO:1902600">
    <property type="term" value="P:proton transmembrane transport"/>
    <property type="evidence" value="ECO:0007669"/>
    <property type="project" value="InterPro"/>
</dbReference>
<dbReference type="GO" id="GO:0015297">
    <property type="term" value="F:antiporter activity"/>
    <property type="evidence" value="ECO:0007669"/>
    <property type="project" value="InterPro"/>
</dbReference>
<sequence>MGWIAGIIQATDSGSNYNLITALVLAVIAAVVGGLVAAWLKQPLIIGYLLGGVFIGPYTPGPALVVSDVEVLAEIGVALLMFALGTEFSLQELRHIGKTAVLGGIFQISLTILLGIPVGMLLGLNLSSSIFLGGLLAISSSIVILKILMGRGEMESLHGKVALGLGIVQDLSVIVLVVLLPALGEKGGDNLALSIGLALLKGTLFLVGAYIVGTRFMPWIVQKLVMLGMREMFLLGVITIALGTASLAYFLDISFALGAFVAGLMVSGSESAGDILTEIIPIRDVFASLFFVSIGMLIDPVFLVNNFPEIMLLVITVLIGKWALTSGILLLFKQPLKTAALAGLLLAQVGEFSFVLARIGVDSRAINSRVESLLLSAALVTIIANPLLLQFFPTLTLWLTQLRTRLFRLLGKAVPGYANAGVSLPVSLRPLVEEKEAGEMLYTRRGLRGQTERWPYKKHVVVCGYGRVGQQLVDACMRRNFDVVVIEYNPRRLELARKRGIIGLFGDASVEVTLKQANITEAKVLAITVPDAIVAEAASRAGRAMNPQLEIITRATEQKTIEMLKNSGADEVIQPEFEASLEFIRRTAKLYGVSGVELQALINGRRARFYGRKDM</sequence>
<dbReference type="GO" id="GO:0006813">
    <property type="term" value="P:potassium ion transport"/>
    <property type="evidence" value="ECO:0007669"/>
    <property type="project" value="InterPro"/>
</dbReference>
<evidence type="ECO:0000256" key="2">
    <source>
        <dbReference type="ARBA" id="ARBA00005551"/>
    </source>
</evidence>
<feature type="transmembrane region" description="Helical" evidence="7">
    <location>
        <begin position="102"/>
        <end position="124"/>
    </location>
</feature>
<feature type="transmembrane region" description="Helical" evidence="7">
    <location>
        <begin position="71"/>
        <end position="90"/>
    </location>
</feature>
<evidence type="ECO:0000256" key="1">
    <source>
        <dbReference type="ARBA" id="ARBA00004141"/>
    </source>
</evidence>
<proteinExistence type="inferred from homology"/>
<name>A0A8T7M7Z3_9CHLR</name>
<dbReference type="InterPro" id="IPR036291">
    <property type="entry name" value="NAD(P)-bd_dom_sf"/>
</dbReference>
<dbReference type="PANTHER" id="PTHR42751">
    <property type="entry name" value="SODIUM/HYDROGEN EXCHANGER FAMILY/TRKA DOMAIN PROTEIN"/>
    <property type="match status" value="1"/>
</dbReference>
<comment type="subcellular location">
    <subcellularLocation>
        <location evidence="1">Membrane</location>
        <topology evidence="1">Multi-pass membrane protein</topology>
    </subcellularLocation>
</comment>
<protein>
    <submittedName>
        <fullName evidence="9">Cation:proton antiporter</fullName>
    </submittedName>
</protein>
<dbReference type="InterPro" id="IPR003148">
    <property type="entry name" value="RCK_N"/>
</dbReference>
<feature type="transmembrane region" description="Helical" evidence="7">
    <location>
        <begin position="232"/>
        <end position="249"/>
    </location>
</feature>
<evidence type="ECO:0000256" key="5">
    <source>
        <dbReference type="ARBA" id="ARBA00022989"/>
    </source>
</evidence>
<feature type="transmembrane region" description="Helical" evidence="7">
    <location>
        <begin position="20"/>
        <end position="40"/>
    </location>
</feature>
<dbReference type="Gene3D" id="1.20.1530.20">
    <property type="match status" value="1"/>
</dbReference>
<dbReference type="RefSeq" id="WP_341470012.1">
    <property type="nucleotide sequence ID" value="NZ_CP128400.1"/>
</dbReference>
<feature type="transmembrane region" description="Helical" evidence="7">
    <location>
        <begin position="373"/>
        <end position="399"/>
    </location>
</feature>
<dbReference type="Pfam" id="PF02254">
    <property type="entry name" value="TrkA_N"/>
    <property type="match status" value="1"/>
</dbReference>
<keyword evidence="12" id="KW-1185">Reference proteome</keyword>
<gene>
    <name evidence="9" type="ORF">HXX08_20140</name>
    <name evidence="10" type="ORF">OZ401_003711</name>
</gene>
<evidence type="ECO:0000256" key="4">
    <source>
        <dbReference type="ARBA" id="ARBA00022692"/>
    </source>
</evidence>
<dbReference type="SUPFAM" id="SSF51735">
    <property type="entry name" value="NAD(P)-binding Rossmann-fold domains"/>
    <property type="match status" value="1"/>
</dbReference>
<keyword evidence="4 7" id="KW-0812">Transmembrane</keyword>
<comment type="similarity">
    <text evidence="2">Belongs to the monovalent cation:proton antiporter 2 (CPA2) transporter (TC 2.A.37) family.</text>
</comment>
<evidence type="ECO:0000313" key="11">
    <source>
        <dbReference type="Proteomes" id="UP000521676"/>
    </source>
</evidence>
<organism evidence="9 11">
    <name type="scientific">Candidatus Chlorohelix allophototropha</name>
    <dbReference type="NCBI Taxonomy" id="3003348"/>
    <lineage>
        <taxon>Bacteria</taxon>
        <taxon>Bacillati</taxon>
        <taxon>Chloroflexota</taxon>
        <taxon>Chloroflexia</taxon>
        <taxon>Candidatus Chloroheliales</taxon>
        <taxon>Candidatus Chloroheliaceae</taxon>
        <taxon>Candidatus Chlorohelix</taxon>
    </lineage>
</organism>
<dbReference type="Proteomes" id="UP000521676">
    <property type="component" value="Unassembled WGS sequence"/>
</dbReference>
<dbReference type="Gene3D" id="3.40.50.720">
    <property type="entry name" value="NAD(P)-binding Rossmann-like Domain"/>
    <property type="match status" value="1"/>
</dbReference>
<accession>A0A8T7M7Z3</accession>
<keyword evidence="6 7" id="KW-0472">Membrane</keyword>
<feature type="transmembrane region" description="Helical" evidence="7">
    <location>
        <begin position="130"/>
        <end position="149"/>
    </location>
</feature>
<feature type="transmembrane region" description="Helical" evidence="7">
    <location>
        <begin position="339"/>
        <end position="361"/>
    </location>
</feature>
<dbReference type="AlphaFoldDB" id="A0A8T7M7Z3"/>
<keyword evidence="3" id="KW-0813">Transport</keyword>
<keyword evidence="5 7" id="KW-1133">Transmembrane helix</keyword>
<evidence type="ECO:0000313" key="9">
    <source>
        <dbReference type="EMBL" id="NWJ48171.1"/>
    </source>
</evidence>
<reference evidence="10" key="2">
    <citation type="journal article" date="2024" name="Nature">
        <title>Anoxygenic phototroph of the Chloroflexota uses a type I reaction centre.</title>
        <authorList>
            <person name="Tsuji J.M."/>
            <person name="Shaw N.A."/>
            <person name="Nagashima S."/>
            <person name="Venkiteswaran J.J."/>
            <person name="Schiff S.L."/>
            <person name="Watanabe T."/>
            <person name="Fukui M."/>
            <person name="Hanada S."/>
            <person name="Tank M."/>
            <person name="Neufeld J.D."/>
        </authorList>
    </citation>
    <scope>NUCLEOTIDE SEQUENCE</scope>
    <source>
        <strain evidence="10">L227-S17</strain>
    </source>
</reference>
<feature type="domain" description="RCK N-terminal" evidence="8">
    <location>
        <begin position="457"/>
        <end position="573"/>
    </location>
</feature>
<dbReference type="InterPro" id="IPR006153">
    <property type="entry name" value="Cation/H_exchanger_TM"/>
</dbReference>
<dbReference type="PANTHER" id="PTHR42751:SF3">
    <property type="entry name" value="SODIUM_GLUTAMATE SYMPORTER"/>
    <property type="match status" value="1"/>
</dbReference>
<dbReference type="PROSITE" id="PS51201">
    <property type="entry name" value="RCK_N"/>
    <property type="match status" value="1"/>
</dbReference>
<dbReference type="EMBL" id="JACATZ010000003">
    <property type="protein sequence ID" value="NWJ48171.1"/>
    <property type="molecule type" value="Genomic_DNA"/>
</dbReference>
<feature type="transmembrane region" description="Helical" evidence="7">
    <location>
        <begin position="161"/>
        <end position="184"/>
    </location>
</feature>
<evidence type="ECO:0000313" key="12">
    <source>
        <dbReference type="Proteomes" id="UP001431572"/>
    </source>
</evidence>
<dbReference type="Pfam" id="PF00999">
    <property type="entry name" value="Na_H_Exchanger"/>
    <property type="match status" value="1"/>
</dbReference>
<evidence type="ECO:0000256" key="6">
    <source>
        <dbReference type="ARBA" id="ARBA00023136"/>
    </source>
</evidence>
<feature type="transmembrane region" description="Helical" evidence="7">
    <location>
        <begin position="190"/>
        <end position="212"/>
    </location>
</feature>
<reference evidence="9 11" key="1">
    <citation type="submission" date="2020-06" db="EMBL/GenBank/DDBJ databases">
        <title>Anoxygenic phototrophic Chloroflexota member uses a Type I reaction center.</title>
        <authorList>
            <person name="Tsuji J.M."/>
            <person name="Shaw N.A."/>
            <person name="Nagashima S."/>
            <person name="Venkiteswaran J."/>
            <person name="Schiff S.L."/>
            <person name="Hanada S."/>
            <person name="Tank M."/>
            <person name="Neufeld J.D."/>
        </authorList>
    </citation>
    <scope>NUCLEOTIDE SEQUENCE [LARGE SCALE GENOMIC DNA]</scope>
    <source>
        <strain evidence="9">L227-S17</strain>
    </source>
</reference>
<evidence type="ECO:0000313" key="10">
    <source>
        <dbReference type="EMBL" id="WJW68108.1"/>
    </source>
</evidence>
<dbReference type="InterPro" id="IPR038770">
    <property type="entry name" value="Na+/solute_symporter_sf"/>
</dbReference>
<feature type="transmembrane region" description="Helical" evidence="7">
    <location>
        <begin position="310"/>
        <end position="332"/>
    </location>
</feature>
<evidence type="ECO:0000256" key="3">
    <source>
        <dbReference type="ARBA" id="ARBA00022448"/>
    </source>
</evidence>
<dbReference type="EMBL" id="CP128400">
    <property type="protein sequence ID" value="WJW68108.1"/>
    <property type="molecule type" value="Genomic_DNA"/>
</dbReference>
<dbReference type="Proteomes" id="UP001431572">
    <property type="component" value="Chromosome 2"/>
</dbReference>
<dbReference type="GO" id="GO:0016020">
    <property type="term" value="C:membrane"/>
    <property type="evidence" value="ECO:0007669"/>
    <property type="project" value="UniProtKB-SubCell"/>
</dbReference>